<protein>
    <submittedName>
        <fullName evidence="1">Uncharacterized protein</fullName>
    </submittedName>
</protein>
<dbReference type="RefSeq" id="WP_154417277.1">
    <property type="nucleotide sequence ID" value="NZ_VUNS01000004.1"/>
</dbReference>
<dbReference type="Proteomes" id="UP000435649">
    <property type="component" value="Unassembled WGS sequence"/>
</dbReference>
<accession>A0A844G0Z0</accession>
<dbReference type="AlphaFoldDB" id="A0A844G0Z0"/>
<gene>
    <name evidence="1" type="ORF">FYJ85_05975</name>
</gene>
<proteinExistence type="predicted"/>
<evidence type="ECO:0000313" key="2">
    <source>
        <dbReference type="Proteomes" id="UP000435649"/>
    </source>
</evidence>
<reference evidence="1 2" key="1">
    <citation type="submission" date="2019-08" db="EMBL/GenBank/DDBJ databases">
        <title>In-depth cultivation of the pig gut microbiome towards novel bacterial diversity and tailored functional studies.</title>
        <authorList>
            <person name="Wylensek D."/>
            <person name="Hitch T.C.A."/>
            <person name="Clavel T."/>
        </authorList>
    </citation>
    <scope>NUCLEOTIDE SEQUENCE [LARGE SCALE GENOMIC DNA]</scope>
    <source>
        <strain evidence="1 2">BBE-744-WT-12</strain>
    </source>
</reference>
<evidence type="ECO:0000313" key="1">
    <source>
        <dbReference type="EMBL" id="MST96592.1"/>
    </source>
</evidence>
<name>A0A844G0Z0_9BACT</name>
<organism evidence="1 2">
    <name type="scientific">Victivallis lenta</name>
    <dbReference type="NCBI Taxonomy" id="2606640"/>
    <lineage>
        <taxon>Bacteria</taxon>
        <taxon>Pseudomonadati</taxon>
        <taxon>Lentisphaerota</taxon>
        <taxon>Lentisphaeria</taxon>
        <taxon>Victivallales</taxon>
        <taxon>Victivallaceae</taxon>
        <taxon>Victivallis</taxon>
    </lineage>
</organism>
<comment type="caution">
    <text evidence="1">The sequence shown here is derived from an EMBL/GenBank/DDBJ whole genome shotgun (WGS) entry which is preliminary data.</text>
</comment>
<dbReference type="EMBL" id="VUNS01000004">
    <property type="protein sequence ID" value="MST96592.1"/>
    <property type="molecule type" value="Genomic_DNA"/>
</dbReference>
<keyword evidence="2" id="KW-1185">Reference proteome</keyword>
<sequence>MIDALRSMIDTMQRQGEFFVAALVVVQIEGDPDTDLRQFDYRAGNYTGLVTGSGRYQAANHIIELLRI</sequence>